<dbReference type="InterPro" id="IPR001123">
    <property type="entry name" value="LeuE-type"/>
</dbReference>
<accession>A0A167KBV1</accession>
<sequence length="239" mass="26225">MEHFVECFFFNAKPFILMTLKLQLGQKLFSTLMEYFVTIESYIALFSAMFIVGIIPGPAVFAITTASMTGGFRRGAAMTLGLIIADYLFILLAISGLAFIADALGGAFTIIKYICAAYLIWMGIKLFMSKPTVNMQKAPTSKHHIDVLAGFLLTMSNPKAIIFYVALFPAFVDFQAITITDIFGIFMCATLAFGSVNLGYSYLFAKAKYFVSTSQRMRIFNKLAGSLLATTGVAVAIRT</sequence>
<dbReference type="PANTHER" id="PTHR30086:SF20">
    <property type="entry name" value="ARGININE EXPORTER PROTEIN ARGO-RELATED"/>
    <property type="match status" value="1"/>
</dbReference>
<comment type="caution">
    <text evidence="7">The sequence shown here is derived from an EMBL/GenBank/DDBJ whole genome shotgun (WGS) entry which is preliminary data.</text>
</comment>
<feature type="transmembrane region" description="Helical" evidence="6">
    <location>
        <begin position="174"/>
        <end position="198"/>
    </location>
</feature>
<name>A0A167KBV1_9GAMM</name>
<dbReference type="PANTHER" id="PTHR30086">
    <property type="entry name" value="ARGININE EXPORTER PROTEIN ARGO"/>
    <property type="match status" value="1"/>
</dbReference>
<evidence type="ECO:0008006" key="9">
    <source>
        <dbReference type="Google" id="ProtNLM"/>
    </source>
</evidence>
<organism evidence="7 8">
    <name type="scientific">Pseudoalteromonas luteoviolacea CPMOR-1</name>
    <dbReference type="NCBI Taxonomy" id="1365248"/>
    <lineage>
        <taxon>Bacteria</taxon>
        <taxon>Pseudomonadati</taxon>
        <taxon>Pseudomonadota</taxon>
        <taxon>Gammaproteobacteria</taxon>
        <taxon>Alteromonadales</taxon>
        <taxon>Pseudoalteromonadaceae</taxon>
        <taxon>Pseudoalteromonas</taxon>
    </lineage>
</organism>
<feature type="transmembrane region" description="Helical" evidence="6">
    <location>
        <begin position="219"/>
        <end position="237"/>
    </location>
</feature>
<feature type="transmembrane region" description="Helical" evidence="6">
    <location>
        <begin position="147"/>
        <end position="168"/>
    </location>
</feature>
<evidence type="ECO:0000256" key="2">
    <source>
        <dbReference type="ARBA" id="ARBA00022475"/>
    </source>
</evidence>
<comment type="subcellular location">
    <subcellularLocation>
        <location evidence="1">Cell membrane</location>
        <topology evidence="1">Multi-pass membrane protein</topology>
    </subcellularLocation>
</comment>
<keyword evidence="4 6" id="KW-1133">Transmembrane helix</keyword>
<gene>
    <name evidence="7" type="ORF">N473_19455</name>
</gene>
<feature type="transmembrane region" description="Helical" evidence="6">
    <location>
        <begin position="42"/>
        <end position="64"/>
    </location>
</feature>
<dbReference type="GO" id="GO:0005886">
    <property type="term" value="C:plasma membrane"/>
    <property type="evidence" value="ECO:0007669"/>
    <property type="project" value="UniProtKB-SubCell"/>
</dbReference>
<evidence type="ECO:0000313" key="8">
    <source>
        <dbReference type="Proteomes" id="UP000076486"/>
    </source>
</evidence>
<keyword evidence="5 6" id="KW-0472">Membrane</keyword>
<evidence type="ECO:0000256" key="4">
    <source>
        <dbReference type="ARBA" id="ARBA00022989"/>
    </source>
</evidence>
<dbReference type="Pfam" id="PF01810">
    <property type="entry name" value="LysE"/>
    <property type="match status" value="1"/>
</dbReference>
<feature type="transmembrane region" description="Helical" evidence="6">
    <location>
        <begin position="107"/>
        <end position="127"/>
    </location>
</feature>
<evidence type="ECO:0000256" key="3">
    <source>
        <dbReference type="ARBA" id="ARBA00022692"/>
    </source>
</evidence>
<proteinExistence type="predicted"/>
<dbReference type="GO" id="GO:0015171">
    <property type="term" value="F:amino acid transmembrane transporter activity"/>
    <property type="evidence" value="ECO:0007669"/>
    <property type="project" value="TreeGrafter"/>
</dbReference>
<reference evidence="7 8" key="1">
    <citation type="submission" date="2013-07" db="EMBL/GenBank/DDBJ databases">
        <title>Comparative Genomic and Metabolomic Analysis of Twelve Strains of Pseudoalteromonas luteoviolacea.</title>
        <authorList>
            <person name="Vynne N.G."/>
            <person name="Mansson M."/>
            <person name="Gram L."/>
        </authorList>
    </citation>
    <scope>NUCLEOTIDE SEQUENCE [LARGE SCALE GENOMIC DNA]</scope>
    <source>
        <strain evidence="7 8">CPMOR-1</strain>
    </source>
</reference>
<evidence type="ECO:0000256" key="6">
    <source>
        <dbReference type="SAM" id="Phobius"/>
    </source>
</evidence>
<evidence type="ECO:0000256" key="1">
    <source>
        <dbReference type="ARBA" id="ARBA00004651"/>
    </source>
</evidence>
<dbReference type="AlphaFoldDB" id="A0A167KBV1"/>
<dbReference type="PATRIC" id="fig|1365248.3.peg.2956"/>
<feature type="transmembrane region" description="Helical" evidence="6">
    <location>
        <begin position="76"/>
        <end position="101"/>
    </location>
</feature>
<dbReference type="EMBL" id="AUYC01000032">
    <property type="protein sequence ID" value="KZN62432.1"/>
    <property type="molecule type" value="Genomic_DNA"/>
</dbReference>
<evidence type="ECO:0000256" key="5">
    <source>
        <dbReference type="ARBA" id="ARBA00023136"/>
    </source>
</evidence>
<dbReference type="Proteomes" id="UP000076486">
    <property type="component" value="Unassembled WGS sequence"/>
</dbReference>
<evidence type="ECO:0000313" key="7">
    <source>
        <dbReference type="EMBL" id="KZN62432.1"/>
    </source>
</evidence>
<keyword evidence="2" id="KW-1003">Cell membrane</keyword>
<keyword evidence="3 6" id="KW-0812">Transmembrane</keyword>
<protein>
    <recommendedName>
        <fullName evidence="9">Lysine transporter LysE</fullName>
    </recommendedName>
</protein>